<name>A0A4D6KMG9_VIGUN</name>
<protein>
    <submittedName>
        <fullName evidence="1">Uncharacterized protein</fullName>
    </submittedName>
</protein>
<dbReference type="EMBL" id="CP039345">
    <property type="protein sequence ID" value="QCD78722.1"/>
    <property type="molecule type" value="Genomic_DNA"/>
</dbReference>
<organism evidence="1 2">
    <name type="scientific">Vigna unguiculata</name>
    <name type="common">Cowpea</name>
    <dbReference type="NCBI Taxonomy" id="3917"/>
    <lineage>
        <taxon>Eukaryota</taxon>
        <taxon>Viridiplantae</taxon>
        <taxon>Streptophyta</taxon>
        <taxon>Embryophyta</taxon>
        <taxon>Tracheophyta</taxon>
        <taxon>Spermatophyta</taxon>
        <taxon>Magnoliopsida</taxon>
        <taxon>eudicotyledons</taxon>
        <taxon>Gunneridae</taxon>
        <taxon>Pentapetalae</taxon>
        <taxon>rosids</taxon>
        <taxon>fabids</taxon>
        <taxon>Fabales</taxon>
        <taxon>Fabaceae</taxon>
        <taxon>Papilionoideae</taxon>
        <taxon>50 kb inversion clade</taxon>
        <taxon>NPAAA clade</taxon>
        <taxon>indigoferoid/millettioid clade</taxon>
        <taxon>Phaseoleae</taxon>
        <taxon>Vigna</taxon>
    </lineage>
</organism>
<evidence type="ECO:0000313" key="2">
    <source>
        <dbReference type="Proteomes" id="UP000501690"/>
    </source>
</evidence>
<accession>A0A4D6KMG9</accession>
<keyword evidence="2" id="KW-1185">Reference proteome</keyword>
<proteinExistence type="predicted"/>
<evidence type="ECO:0000313" key="1">
    <source>
        <dbReference type="EMBL" id="QCD78722.1"/>
    </source>
</evidence>
<gene>
    <name evidence="1" type="ORF">DEO72_LG1g2358</name>
</gene>
<sequence>MQTQTENNERNESKSQTEEVLVTVARGLASVVLADPIVVAGTVVASRRVYATRKKKRPMSRTWEEETTKETIQGAQFSSVTSLMVTSIDDDDSHRQWDVRRRHLILESWALTVGAILVRV</sequence>
<dbReference type="Proteomes" id="UP000501690">
    <property type="component" value="Linkage Group LG1"/>
</dbReference>
<reference evidence="1 2" key="1">
    <citation type="submission" date="2019-04" db="EMBL/GenBank/DDBJ databases">
        <title>An improved genome assembly and genetic linkage map for asparagus bean, Vigna unguiculata ssp. sesquipedialis.</title>
        <authorList>
            <person name="Xia Q."/>
            <person name="Zhang R."/>
            <person name="Dong Y."/>
        </authorList>
    </citation>
    <scope>NUCLEOTIDE SEQUENCE [LARGE SCALE GENOMIC DNA]</scope>
    <source>
        <tissue evidence="1">Leaf</tissue>
    </source>
</reference>
<dbReference type="AlphaFoldDB" id="A0A4D6KMG9"/>